<organism evidence="1 2">
    <name type="scientific">Hermetia illucens</name>
    <name type="common">Black soldier fly</name>
    <dbReference type="NCBI Taxonomy" id="343691"/>
    <lineage>
        <taxon>Eukaryota</taxon>
        <taxon>Metazoa</taxon>
        <taxon>Ecdysozoa</taxon>
        <taxon>Arthropoda</taxon>
        <taxon>Hexapoda</taxon>
        <taxon>Insecta</taxon>
        <taxon>Pterygota</taxon>
        <taxon>Neoptera</taxon>
        <taxon>Endopterygota</taxon>
        <taxon>Diptera</taxon>
        <taxon>Brachycera</taxon>
        <taxon>Stratiomyomorpha</taxon>
        <taxon>Stratiomyidae</taxon>
        <taxon>Hermetiinae</taxon>
        <taxon>Hermetia</taxon>
    </lineage>
</organism>
<sequence length="141" mass="16098">MHYIGYQAMKMLERAPELEIKVPISGCMNRLYTTSPLNALEPEDSFSPIHRNIYNNPYTPSRRQHHHFNSLTACRAATDFSNKDSHSNRSSDNALEDSKLTETELALTLCDTLPVHNDPLNANLAYNIYLSCDVGKIYIFY</sequence>
<reference evidence="1 2" key="1">
    <citation type="submission" date="2020-11" db="EMBL/GenBank/DDBJ databases">
        <authorList>
            <person name="Wallbank WR R."/>
            <person name="Pardo Diaz C."/>
            <person name="Kozak K."/>
            <person name="Martin S."/>
            <person name="Jiggins C."/>
            <person name="Moest M."/>
            <person name="Warren A I."/>
            <person name="Generalovic N T."/>
            <person name="Byers J.R.P. K."/>
            <person name="Montejo-Kovacevich G."/>
            <person name="Yen C E."/>
        </authorList>
    </citation>
    <scope>NUCLEOTIDE SEQUENCE [LARGE SCALE GENOMIC DNA]</scope>
</reference>
<evidence type="ECO:0000313" key="2">
    <source>
        <dbReference type="Proteomes" id="UP000594454"/>
    </source>
</evidence>
<evidence type="ECO:0000313" key="1">
    <source>
        <dbReference type="EMBL" id="CAD7080292.1"/>
    </source>
</evidence>
<protein>
    <submittedName>
        <fullName evidence="1">Uncharacterized protein</fullName>
    </submittedName>
</protein>
<dbReference type="InParanoid" id="A0A7R8UGT8"/>
<dbReference type="AlphaFoldDB" id="A0A7R8UGT8"/>
<dbReference type="Proteomes" id="UP000594454">
    <property type="component" value="Chromosome 2"/>
</dbReference>
<keyword evidence="2" id="KW-1185">Reference proteome</keyword>
<accession>A0A7R8UGT8</accession>
<dbReference type="EMBL" id="LR899010">
    <property type="protein sequence ID" value="CAD7080292.1"/>
    <property type="molecule type" value="Genomic_DNA"/>
</dbReference>
<proteinExistence type="predicted"/>
<name>A0A7R8UGT8_HERIL</name>
<gene>
    <name evidence="1" type="ORF">HERILL_LOCUS3455</name>
</gene>